<accession>A0A9P3BBQ6</accession>
<dbReference type="InterPro" id="IPR003663">
    <property type="entry name" value="Sugar/inositol_transpt"/>
</dbReference>
<gene>
    <name evidence="9" type="ORF">Asppvi_005888</name>
</gene>
<proteinExistence type="inferred from homology"/>
<evidence type="ECO:0000256" key="6">
    <source>
        <dbReference type="ARBA" id="ARBA00023136"/>
    </source>
</evidence>
<evidence type="ECO:0000256" key="2">
    <source>
        <dbReference type="ARBA" id="ARBA00010992"/>
    </source>
</evidence>
<evidence type="ECO:0000313" key="9">
    <source>
        <dbReference type="EMBL" id="GIJ86989.1"/>
    </source>
</evidence>
<comment type="similarity">
    <text evidence="2">Belongs to the major facilitator superfamily. Sugar transporter (TC 2.A.1.1) family.</text>
</comment>
<dbReference type="EMBL" id="BHVY01000004">
    <property type="protein sequence ID" value="GIJ86989.1"/>
    <property type="molecule type" value="Genomic_DNA"/>
</dbReference>
<evidence type="ECO:0000256" key="4">
    <source>
        <dbReference type="ARBA" id="ARBA00022692"/>
    </source>
</evidence>
<dbReference type="RefSeq" id="XP_043157735.1">
    <property type="nucleotide sequence ID" value="XM_043301800.1"/>
</dbReference>
<dbReference type="Gene3D" id="1.20.1250.20">
    <property type="entry name" value="MFS general substrate transporter like domains"/>
    <property type="match status" value="1"/>
</dbReference>
<keyword evidence="4 8" id="KW-0812">Transmembrane</keyword>
<sequence>MTGTTGVYVERRNPNPLRERTPGELKEDVRRFHRDHKLGPVVDLEVLIKGALIAQDATNIETCDLTAPEKLAIQSEAQSGFFQQTKELKIGAKASIAPVFAAEAAADHLRGRLLMMWQLFDSFGISVGFACYWIVGRSWRGLLGSAAVPALILLVLVFLCPESPRFLIRKGAYADAFSSLRQLRGSDIQAARDLYYIHSQLQIETELFEGKRPEQWWRTDLYQQKVKTQTFFQRVGALFTVPRNRRACVAAFLVMASQQLCGINVLSFYSSALFRYVASNPGDGNSHSRRASDVADIVDCRDPMDDTVAWLNFAYKFIDWRGRRVLLLISLGGMFFTLLATSGFFRIIRPQEAQKGLVAGFTVVIFTFFYGIGAGPVPFTFSAEVFPLAFRGKHMAAQSDR</sequence>
<evidence type="ECO:0008006" key="11">
    <source>
        <dbReference type="Google" id="ProtNLM"/>
    </source>
</evidence>
<feature type="transmembrane region" description="Helical" evidence="8">
    <location>
        <begin position="141"/>
        <end position="160"/>
    </location>
</feature>
<evidence type="ECO:0000256" key="3">
    <source>
        <dbReference type="ARBA" id="ARBA00022448"/>
    </source>
</evidence>
<dbReference type="GO" id="GO:0015791">
    <property type="term" value="P:polyol transmembrane transport"/>
    <property type="evidence" value="ECO:0007669"/>
    <property type="project" value="UniProtKB-ARBA"/>
</dbReference>
<feature type="transmembrane region" description="Helical" evidence="8">
    <location>
        <begin position="325"/>
        <end position="345"/>
    </location>
</feature>
<dbReference type="InterPro" id="IPR050814">
    <property type="entry name" value="Myo-inositol_Transporter"/>
</dbReference>
<dbReference type="GO" id="GO:0016020">
    <property type="term" value="C:membrane"/>
    <property type="evidence" value="ECO:0007669"/>
    <property type="project" value="UniProtKB-SubCell"/>
</dbReference>
<keyword evidence="10" id="KW-1185">Reference proteome</keyword>
<dbReference type="InterPro" id="IPR005828">
    <property type="entry name" value="MFS_sugar_transport-like"/>
</dbReference>
<feature type="transmembrane region" description="Helical" evidence="8">
    <location>
        <begin position="357"/>
        <end position="379"/>
    </location>
</feature>
<dbReference type="InterPro" id="IPR036259">
    <property type="entry name" value="MFS_trans_sf"/>
</dbReference>
<evidence type="ECO:0000256" key="1">
    <source>
        <dbReference type="ARBA" id="ARBA00004141"/>
    </source>
</evidence>
<reference evidence="9 10" key="1">
    <citation type="submission" date="2018-10" db="EMBL/GenBank/DDBJ databases">
        <title>Pan-genome distribution and transcriptional activeness of fungal secondary metabolism genes in Aspergillus section Fumigati.</title>
        <authorList>
            <person name="Takahashi H."/>
            <person name="Umemura M."/>
            <person name="Ninomiya A."/>
            <person name="Kusuya Y."/>
            <person name="Urayama S."/>
            <person name="Shimizu M."/>
            <person name="Watanabe A."/>
            <person name="Kamei K."/>
            <person name="Yaguchi T."/>
            <person name="Hagiwara D."/>
        </authorList>
    </citation>
    <scope>NUCLEOTIDE SEQUENCE [LARGE SCALE GENOMIC DNA]</scope>
    <source>
        <strain evidence="9 10">IFM 55266</strain>
    </source>
</reference>
<dbReference type="GO" id="GO:0022857">
    <property type="term" value="F:transmembrane transporter activity"/>
    <property type="evidence" value="ECO:0007669"/>
    <property type="project" value="InterPro"/>
</dbReference>
<comment type="subcellular location">
    <subcellularLocation>
        <location evidence="1">Membrane</location>
        <topology evidence="1">Multi-pass membrane protein</topology>
    </subcellularLocation>
</comment>
<evidence type="ECO:0000256" key="7">
    <source>
        <dbReference type="SAM" id="MobiDB-lite"/>
    </source>
</evidence>
<name>A0A9P3BBQ6_9EURO</name>
<dbReference type="PANTHER" id="PTHR48020">
    <property type="entry name" value="PROTON MYO-INOSITOL COTRANSPORTER"/>
    <property type="match status" value="1"/>
</dbReference>
<keyword evidence="3" id="KW-0813">Transport</keyword>
<dbReference type="PRINTS" id="PR00171">
    <property type="entry name" value="SUGRTRNSPORT"/>
</dbReference>
<feature type="compositionally biased region" description="Basic and acidic residues" evidence="7">
    <location>
        <begin position="9"/>
        <end position="21"/>
    </location>
</feature>
<dbReference type="SUPFAM" id="SSF103473">
    <property type="entry name" value="MFS general substrate transporter"/>
    <property type="match status" value="1"/>
</dbReference>
<evidence type="ECO:0000256" key="5">
    <source>
        <dbReference type="ARBA" id="ARBA00022989"/>
    </source>
</evidence>
<keyword evidence="6 8" id="KW-0472">Membrane</keyword>
<dbReference type="PANTHER" id="PTHR48020:SF40">
    <property type="entry name" value="MAJOR FACILITATOR SUPERFAMILY (MFS) PROFILE DOMAIN-CONTAINING PROTEIN"/>
    <property type="match status" value="1"/>
</dbReference>
<protein>
    <recommendedName>
        <fullName evidence="11">Major facilitator superfamily (MFS) profile domain-containing protein</fullName>
    </recommendedName>
</protein>
<organism evidence="9 10">
    <name type="scientific">Aspergillus pseudoviridinutans</name>
    <dbReference type="NCBI Taxonomy" id="1517512"/>
    <lineage>
        <taxon>Eukaryota</taxon>
        <taxon>Fungi</taxon>
        <taxon>Dikarya</taxon>
        <taxon>Ascomycota</taxon>
        <taxon>Pezizomycotina</taxon>
        <taxon>Eurotiomycetes</taxon>
        <taxon>Eurotiomycetidae</taxon>
        <taxon>Eurotiales</taxon>
        <taxon>Aspergillaceae</taxon>
        <taxon>Aspergillus</taxon>
        <taxon>Aspergillus subgen. Fumigati</taxon>
    </lineage>
</organism>
<keyword evidence="5 8" id="KW-1133">Transmembrane helix</keyword>
<dbReference type="AlphaFoldDB" id="A0A9P3BBQ6"/>
<dbReference type="GeneID" id="67004499"/>
<feature type="region of interest" description="Disordered" evidence="7">
    <location>
        <begin position="1"/>
        <end position="21"/>
    </location>
</feature>
<feature type="transmembrane region" description="Helical" evidence="8">
    <location>
        <begin position="114"/>
        <end position="135"/>
    </location>
</feature>
<comment type="caution">
    <text evidence="9">The sequence shown here is derived from an EMBL/GenBank/DDBJ whole genome shotgun (WGS) entry which is preliminary data.</text>
</comment>
<evidence type="ECO:0000256" key="8">
    <source>
        <dbReference type="SAM" id="Phobius"/>
    </source>
</evidence>
<dbReference type="OrthoDB" id="6339427at2759"/>
<evidence type="ECO:0000313" key="10">
    <source>
        <dbReference type="Proteomes" id="UP001043456"/>
    </source>
</evidence>
<dbReference type="Proteomes" id="UP001043456">
    <property type="component" value="Unassembled WGS sequence"/>
</dbReference>
<dbReference type="Pfam" id="PF00083">
    <property type="entry name" value="Sugar_tr"/>
    <property type="match status" value="2"/>
</dbReference>
<dbReference type="GO" id="GO:0015798">
    <property type="term" value="P:myo-inositol transport"/>
    <property type="evidence" value="ECO:0007669"/>
    <property type="project" value="UniProtKB-ARBA"/>
</dbReference>